<dbReference type="PANTHER" id="PTHR37192:SF2">
    <property type="entry name" value="TRANSMEMBRANE PROTEIN"/>
    <property type="match status" value="1"/>
</dbReference>
<evidence type="ECO:0000256" key="1">
    <source>
        <dbReference type="SAM" id="Phobius"/>
    </source>
</evidence>
<protein>
    <submittedName>
        <fullName evidence="2">Uncharacterized protein</fullName>
    </submittedName>
</protein>
<reference evidence="2 3" key="1">
    <citation type="journal article" date="2022" name="Nat. Plants">
        <title>Genomes of leafy and leafless Platanthera orchids illuminate the evolution of mycoheterotrophy.</title>
        <authorList>
            <person name="Li M.H."/>
            <person name="Liu K.W."/>
            <person name="Li Z."/>
            <person name="Lu H.C."/>
            <person name="Ye Q.L."/>
            <person name="Zhang D."/>
            <person name="Wang J.Y."/>
            <person name="Li Y.F."/>
            <person name="Zhong Z.M."/>
            <person name="Liu X."/>
            <person name="Yu X."/>
            <person name="Liu D.K."/>
            <person name="Tu X.D."/>
            <person name="Liu B."/>
            <person name="Hao Y."/>
            <person name="Liao X.Y."/>
            <person name="Jiang Y.T."/>
            <person name="Sun W.H."/>
            <person name="Chen J."/>
            <person name="Chen Y.Q."/>
            <person name="Ai Y."/>
            <person name="Zhai J.W."/>
            <person name="Wu S.S."/>
            <person name="Zhou Z."/>
            <person name="Hsiao Y.Y."/>
            <person name="Wu W.L."/>
            <person name="Chen Y.Y."/>
            <person name="Lin Y.F."/>
            <person name="Hsu J.L."/>
            <person name="Li C.Y."/>
            <person name="Wang Z.W."/>
            <person name="Zhao X."/>
            <person name="Zhong W.Y."/>
            <person name="Ma X.K."/>
            <person name="Ma L."/>
            <person name="Huang J."/>
            <person name="Chen G.Z."/>
            <person name="Huang M.Z."/>
            <person name="Huang L."/>
            <person name="Peng D.H."/>
            <person name="Luo Y.B."/>
            <person name="Zou S.Q."/>
            <person name="Chen S.P."/>
            <person name="Lan S."/>
            <person name="Tsai W.C."/>
            <person name="Van de Peer Y."/>
            <person name="Liu Z.J."/>
        </authorList>
    </citation>
    <scope>NUCLEOTIDE SEQUENCE [LARGE SCALE GENOMIC DNA]</scope>
    <source>
        <strain evidence="2">Lor287</strain>
    </source>
</reference>
<dbReference type="PANTHER" id="PTHR37192">
    <property type="entry name" value="TRANSMEMBRANE PROTEIN"/>
    <property type="match status" value="1"/>
</dbReference>
<keyword evidence="3" id="KW-1185">Reference proteome</keyword>
<keyword evidence="1" id="KW-0472">Membrane</keyword>
<sequence>MEEPKALEAASQLFWLWEYAVVFFLRPLLAVIFILFLTFFSWFVAWKTVLVHVPLVQEIFGLRKKIVKPKPASRHSLSRYYNSISARSVSYPIIVL</sequence>
<keyword evidence="1" id="KW-0812">Transmembrane</keyword>
<keyword evidence="1" id="KW-1133">Transmembrane helix</keyword>
<organism evidence="2 3">
    <name type="scientific">Platanthera zijinensis</name>
    <dbReference type="NCBI Taxonomy" id="2320716"/>
    <lineage>
        <taxon>Eukaryota</taxon>
        <taxon>Viridiplantae</taxon>
        <taxon>Streptophyta</taxon>
        <taxon>Embryophyta</taxon>
        <taxon>Tracheophyta</taxon>
        <taxon>Spermatophyta</taxon>
        <taxon>Magnoliopsida</taxon>
        <taxon>Liliopsida</taxon>
        <taxon>Asparagales</taxon>
        <taxon>Orchidaceae</taxon>
        <taxon>Orchidoideae</taxon>
        <taxon>Orchideae</taxon>
        <taxon>Orchidinae</taxon>
        <taxon>Platanthera</taxon>
    </lineage>
</organism>
<evidence type="ECO:0000313" key="3">
    <source>
        <dbReference type="Proteomes" id="UP001418222"/>
    </source>
</evidence>
<dbReference type="Pfam" id="PF15938">
    <property type="entry name" value="DUF4750"/>
    <property type="match status" value="1"/>
</dbReference>
<name>A0AAP0BAR3_9ASPA</name>
<evidence type="ECO:0000313" key="2">
    <source>
        <dbReference type="EMBL" id="KAK8934438.1"/>
    </source>
</evidence>
<dbReference type="EMBL" id="JBBWWQ010000012">
    <property type="protein sequence ID" value="KAK8934438.1"/>
    <property type="molecule type" value="Genomic_DNA"/>
</dbReference>
<dbReference type="InterPro" id="IPR031851">
    <property type="entry name" value="DUF4750"/>
</dbReference>
<dbReference type="Proteomes" id="UP001418222">
    <property type="component" value="Unassembled WGS sequence"/>
</dbReference>
<feature type="transmembrane region" description="Helical" evidence="1">
    <location>
        <begin position="20"/>
        <end position="45"/>
    </location>
</feature>
<dbReference type="AlphaFoldDB" id="A0AAP0BAR3"/>
<comment type="caution">
    <text evidence="2">The sequence shown here is derived from an EMBL/GenBank/DDBJ whole genome shotgun (WGS) entry which is preliminary data.</text>
</comment>
<proteinExistence type="predicted"/>
<accession>A0AAP0BAR3</accession>
<gene>
    <name evidence="2" type="ORF">KSP39_PZI014566</name>
</gene>